<name>A0A2U1J3Q4_SMIAN</name>
<dbReference type="PANTHER" id="PTHR48041:SF122">
    <property type="entry name" value="ABC TRANSPORTER DOMAIN-CONTAINING PROTEIN"/>
    <property type="match status" value="1"/>
</dbReference>
<dbReference type="GO" id="GO:0140359">
    <property type="term" value="F:ABC-type transporter activity"/>
    <property type="evidence" value="ECO:0007669"/>
    <property type="project" value="InterPro"/>
</dbReference>
<evidence type="ECO:0000259" key="10">
    <source>
        <dbReference type="PROSITE" id="PS50893"/>
    </source>
</evidence>
<dbReference type="GO" id="GO:0016020">
    <property type="term" value="C:membrane"/>
    <property type="evidence" value="ECO:0007669"/>
    <property type="project" value="UniProtKB-SubCell"/>
</dbReference>
<accession>A0A2U1J3Q4</accession>
<evidence type="ECO:0000256" key="1">
    <source>
        <dbReference type="ARBA" id="ARBA00004141"/>
    </source>
</evidence>
<feature type="transmembrane region" description="Helical" evidence="8">
    <location>
        <begin position="587"/>
        <end position="611"/>
    </location>
</feature>
<dbReference type="CDD" id="cd03213">
    <property type="entry name" value="ABCG_EPDR"/>
    <property type="match status" value="1"/>
</dbReference>
<dbReference type="SMART" id="SM00382">
    <property type="entry name" value="AAA"/>
    <property type="match status" value="1"/>
</dbReference>
<feature type="transmembrane region" description="Helical" evidence="8">
    <location>
        <begin position="473"/>
        <end position="497"/>
    </location>
</feature>
<dbReference type="PROSITE" id="PS00211">
    <property type="entry name" value="ABC_TRANSPORTER_1"/>
    <property type="match status" value="1"/>
</dbReference>
<dbReference type="Pfam" id="PF00005">
    <property type="entry name" value="ABC_tran"/>
    <property type="match status" value="1"/>
</dbReference>
<dbReference type="InterPro" id="IPR013525">
    <property type="entry name" value="ABC2_TM"/>
</dbReference>
<dbReference type="Gene3D" id="3.40.50.300">
    <property type="entry name" value="P-loop containing nucleotide triphosphate hydrolases"/>
    <property type="match status" value="1"/>
</dbReference>
<evidence type="ECO:0000259" key="9">
    <source>
        <dbReference type="PROSITE" id="PS50837"/>
    </source>
</evidence>
<sequence length="622" mass="70013">MPSLYFKDINYYIKIGRRKKKEWKTILKDVSGSIEEGDMVAILGSSGSGKTTLLNVLSGRITTGKLEGEVLYNGKKRVPYLFKKEIAYVEQDDLLFSALTVKETFSYSANLRLDSKDYPPEEKKCRVDTLINSLRLDKVKDSIVVGVKNRGISGGERKRVSIGVELLSDPHMIMMDEPTSGLDSSSAETFINLVRKITRENKKISIASIHQPSARVFNLFDKVILLSGGEIIYFGPVDKSIDYFSQAGFRIPEYENPADYFISLVTVDTESPETTEKSIERIETLKTHWKNYLQKNPENLVYNEQIPGESRSIQTTTNEDQVTYVSEDAGVVSRKGRAWSNSWGKEEYILLHRSWKRQLRDKSVITSFMASGITTMLLIGFTFFNPGVGFAQAQNKIGLIFLISVNMLFPIVMPILPILITERDIMLRERASRAYRVSTFMFSVILTMLPIVILSTLIMLTGIYFLAKFQYLAYKYFIFIGISITTILCSFGFALLVSAVSSKVEVAAIVSPLILSIFLIYGGNLVNSNTIPAVLGWLKYISYVYYTYSALMQNEFTGRTFECSSAANTACYPNGEAVLTAFGLTQVSIGLCAILNLVIAFVFFVSAYLAIRFKTKPRYIWI</sequence>
<evidence type="ECO:0000313" key="13">
    <source>
        <dbReference type="Proteomes" id="UP000245591"/>
    </source>
</evidence>
<dbReference type="InterPro" id="IPR003439">
    <property type="entry name" value="ABC_transporter-like_ATP-bd"/>
</dbReference>
<evidence type="ECO:0000256" key="5">
    <source>
        <dbReference type="ARBA" id="ARBA00022840"/>
    </source>
</evidence>
<dbReference type="InterPro" id="IPR050352">
    <property type="entry name" value="ABCG_transporters"/>
</dbReference>
<proteinExistence type="predicted"/>
<evidence type="ECO:0000256" key="8">
    <source>
        <dbReference type="SAM" id="Phobius"/>
    </source>
</evidence>
<evidence type="ECO:0000256" key="6">
    <source>
        <dbReference type="ARBA" id="ARBA00022989"/>
    </source>
</evidence>
<comment type="caution">
    <text evidence="12">The sequence shown here is derived from an EMBL/GenBank/DDBJ whole genome shotgun (WGS) entry which is preliminary data.</text>
</comment>
<dbReference type="GO" id="GO:0016887">
    <property type="term" value="F:ATP hydrolysis activity"/>
    <property type="evidence" value="ECO:0007669"/>
    <property type="project" value="InterPro"/>
</dbReference>
<evidence type="ECO:0000313" key="12">
    <source>
        <dbReference type="EMBL" id="PVZ99689.1"/>
    </source>
</evidence>
<dbReference type="Pfam" id="PF01061">
    <property type="entry name" value="ABC2_membrane"/>
    <property type="match status" value="1"/>
</dbReference>
<feature type="transmembrane region" description="Helical" evidence="8">
    <location>
        <begin position="363"/>
        <end position="385"/>
    </location>
</feature>
<dbReference type="PROSITE" id="PS50893">
    <property type="entry name" value="ABC_TRANSPORTER_2"/>
    <property type="match status" value="1"/>
</dbReference>
<feature type="transmembrane region" description="Helical" evidence="8">
    <location>
        <begin position="440"/>
        <end position="467"/>
    </location>
</feature>
<evidence type="ECO:0000256" key="7">
    <source>
        <dbReference type="ARBA" id="ARBA00023136"/>
    </source>
</evidence>
<keyword evidence="6 8" id="KW-1133">Transmembrane helix</keyword>
<protein>
    <recommendedName>
        <fullName evidence="14">ABC transporter domain-containing protein</fullName>
    </recommendedName>
</protein>
<comment type="subcellular location">
    <subcellularLocation>
        <location evidence="1">Membrane</location>
        <topology evidence="1">Multi-pass membrane protein</topology>
    </subcellularLocation>
</comment>
<keyword evidence="4" id="KW-0547">Nucleotide-binding</keyword>
<evidence type="ECO:0008006" key="14">
    <source>
        <dbReference type="Google" id="ProtNLM"/>
    </source>
</evidence>
<dbReference type="EMBL" id="MBFU01000586">
    <property type="protein sequence ID" value="PVZ98128.1"/>
    <property type="molecule type" value="Genomic_DNA"/>
</dbReference>
<keyword evidence="7 8" id="KW-0472">Membrane</keyword>
<dbReference type="InterPro" id="IPR027417">
    <property type="entry name" value="P-loop_NTPase"/>
</dbReference>
<feature type="transmembrane region" description="Helical" evidence="8">
    <location>
        <begin position="397"/>
        <end position="420"/>
    </location>
</feature>
<dbReference type="AlphaFoldDB" id="A0A2U1J3Q4"/>
<dbReference type="EMBL" id="MBFU01000403">
    <property type="protein sequence ID" value="PVZ99689.1"/>
    <property type="molecule type" value="Genomic_DNA"/>
</dbReference>
<dbReference type="Proteomes" id="UP000245591">
    <property type="component" value="Unassembled WGS sequence"/>
</dbReference>
<dbReference type="PANTHER" id="PTHR48041">
    <property type="entry name" value="ABC TRANSPORTER G FAMILY MEMBER 28"/>
    <property type="match status" value="1"/>
</dbReference>
<reference evidence="12 13" key="1">
    <citation type="journal article" date="2018" name="MBio">
        <title>Comparative Genomics Reveals the Core Gene Toolbox for the Fungus-Insect Symbiosis.</title>
        <authorList>
            <person name="Wang Y."/>
            <person name="Stata M."/>
            <person name="Wang W."/>
            <person name="Stajich J.E."/>
            <person name="White M.M."/>
            <person name="Moncalvo J.M."/>
        </authorList>
    </citation>
    <scope>NUCLEOTIDE SEQUENCE [LARGE SCALE GENOMIC DNA]</scope>
    <source>
        <strain evidence="12 13">AUS-126-30</strain>
    </source>
</reference>
<feature type="transmembrane region" description="Helical" evidence="8">
    <location>
        <begin position="504"/>
        <end position="522"/>
    </location>
</feature>
<evidence type="ECO:0000256" key="3">
    <source>
        <dbReference type="ARBA" id="ARBA00022692"/>
    </source>
</evidence>
<keyword evidence="3 8" id="KW-0812">Transmembrane</keyword>
<gene>
    <name evidence="12" type="ORF">BB558_004288</name>
    <name evidence="11" type="ORF">BB558_005896</name>
</gene>
<evidence type="ECO:0000256" key="4">
    <source>
        <dbReference type="ARBA" id="ARBA00022741"/>
    </source>
</evidence>
<dbReference type="InterPro" id="IPR017871">
    <property type="entry name" value="ABC_transporter-like_CS"/>
</dbReference>
<dbReference type="PROSITE" id="PS50837">
    <property type="entry name" value="NACHT"/>
    <property type="match status" value="1"/>
</dbReference>
<dbReference type="InterPro" id="IPR003593">
    <property type="entry name" value="AAA+_ATPase"/>
</dbReference>
<evidence type="ECO:0000313" key="11">
    <source>
        <dbReference type="EMBL" id="PVZ98128.1"/>
    </source>
</evidence>
<dbReference type="InterPro" id="IPR007111">
    <property type="entry name" value="NACHT_NTPase"/>
</dbReference>
<dbReference type="SUPFAM" id="SSF52540">
    <property type="entry name" value="P-loop containing nucleoside triphosphate hydrolases"/>
    <property type="match status" value="1"/>
</dbReference>
<evidence type="ECO:0000256" key="2">
    <source>
        <dbReference type="ARBA" id="ARBA00022448"/>
    </source>
</evidence>
<keyword evidence="2" id="KW-0813">Transport</keyword>
<feature type="domain" description="NACHT" evidence="9">
    <location>
        <begin position="38"/>
        <end position="82"/>
    </location>
</feature>
<dbReference type="InterPro" id="IPR043926">
    <property type="entry name" value="ABCG_dom"/>
</dbReference>
<keyword evidence="13" id="KW-1185">Reference proteome</keyword>
<keyword evidence="5" id="KW-0067">ATP-binding</keyword>
<organism evidence="12 13">
    <name type="scientific">Smittium angustum</name>
    <dbReference type="NCBI Taxonomy" id="133377"/>
    <lineage>
        <taxon>Eukaryota</taxon>
        <taxon>Fungi</taxon>
        <taxon>Fungi incertae sedis</taxon>
        <taxon>Zoopagomycota</taxon>
        <taxon>Kickxellomycotina</taxon>
        <taxon>Harpellomycetes</taxon>
        <taxon>Harpellales</taxon>
        <taxon>Legeriomycetaceae</taxon>
        <taxon>Smittium</taxon>
    </lineage>
</organism>
<feature type="domain" description="ABC transporter" evidence="10">
    <location>
        <begin position="4"/>
        <end position="253"/>
    </location>
</feature>
<dbReference type="GO" id="GO:0005524">
    <property type="term" value="F:ATP binding"/>
    <property type="evidence" value="ECO:0007669"/>
    <property type="project" value="UniProtKB-KW"/>
</dbReference>
<dbReference type="Pfam" id="PF19055">
    <property type="entry name" value="ABC2_membrane_7"/>
    <property type="match status" value="1"/>
</dbReference>